<dbReference type="EMBL" id="PEDP01001170">
    <property type="protein sequence ID" value="POS84118.1"/>
    <property type="molecule type" value="Genomic_DNA"/>
</dbReference>
<reference evidence="1 2" key="1">
    <citation type="submission" date="2017-10" db="EMBL/GenBank/DDBJ databases">
        <title>Development of genomic resources for the powdery mildew, Erysiphe pulchra.</title>
        <authorList>
            <person name="Wadl P.A."/>
            <person name="Mack B.M."/>
            <person name="Moore G."/>
            <person name="Beltz S.B."/>
        </authorList>
    </citation>
    <scope>NUCLEOTIDE SEQUENCE [LARGE SCALE GENOMIC DNA]</scope>
    <source>
        <strain evidence="1">Cflorida</strain>
    </source>
</reference>
<proteinExistence type="predicted"/>
<dbReference type="PANTHER" id="PTHR35204">
    <property type="entry name" value="YALI0A21131P"/>
    <property type="match status" value="1"/>
</dbReference>
<comment type="caution">
    <text evidence="1">The sequence shown here is derived from an EMBL/GenBank/DDBJ whole genome shotgun (WGS) entry which is preliminary data.</text>
</comment>
<dbReference type="AlphaFoldDB" id="A0A2S4PQ00"/>
<accession>A0A2S4PQ00</accession>
<evidence type="ECO:0000313" key="1">
    <source>
        <dbReference type="EMBL" id="POS84118.1"/>
    </source>
</evidence>
<keyword evidence="2" id="KW-1185">Reference proteome</keyword>
<name>A0A2S4PQ00_9PEZI</name>
<dbReference type="Proteomes" id="UP000237438">
    <property type="component" value="Unassembled WGS sequence"/>
</dbReference>
<feature type="non-terminal residue" evidence="1">
    <location>
        <position position="1"/>
    </location>
</feature>
<protein>
    <submittedName>
        <fullName evidence="1">Uncharacterized protein</fullName>
    </submittedName>
</protein>
<feature type="non-terminal residue" evidence="1">
    <location>
        <position position="509"/>
    </location>
</feature>
<dbReference type="PANTHER" id="PTHR35204:SF1">
    <property type="entry name" value="ENTEROTOXIN"/>
    <property type="match status" value="1"/>
</dbReference>
<dbReference type="OrthoDB" id="10261782at2759"/>
<gene>
    <name evidence="1" type="ORF">EPUL_002927</name>
</gene>
<sequence>IYIQCIGAKRKVAQFPLSASLPSSSLRLPKDKAAPSILNAINNAPHVFNSIHGAMRQWDNSLKHNGMSFFPVSVEANTLFYHGDLSNQPLMKNDWLAFEVEHAEQIFKILPPISTPEMVDDAGHEKVYNYTGYLSTYRTTHPLKNVLYLDGISAAKSKFGTLDTQDRVLLQDNGFKRRPGFQDLLRLQEICKVLPQIEGIIRMEMGFELFMCDTSKKLELLGTTSHPQHFFHKNNTENIFWKTEYSRSISKEYKGLVQGKVSVDFSSMLSAYFYPLNLTNPDLEKIELPRINPVEAEEIQRLRDDVINLFESQSKPQDSIDWQSIVDELVNRYSDRLAYMENPESNREEMLGEVKFLLERFINHTVPNITASLEQCTSLYLLPVIIASTMTFSDELIFEAIREVSRKICNLLFLVREMLISRRNLAVVNEVKSQVRDLMKWLDWGEWKECGKCAWNEICFVAIWPWGTKYDHDYPNCKRINQSLPSLQYWDLDLGKNKSWLGHDTKEYR</sequence>
<organism evidence="1 2">
    <name type="scientific">Erysiphe pulchra</name>
    <dbReference type="NCBI Taxonomy" id="225359"/>
    <lineage>
        <taxon>Eukaryota</taxon>
        <taxon>Fungi</taxon>
        <taxon>Dikarya</taxon>
        <taxon>Ascomycota</taxon>
        <taxon>Pezizomycotina</taxon>
        <taxon>Leotiomycetes</taxon>
        <taxon>Erysiphales</taxon>
        <taxon>Erysiphaceae</taxon>
        <taxon>Erysiphe</taxon>
    </lineage>
</organism>
<evidence type="ECO:0000313" key="2">
    <source>
        <dbReference type="Proteomes" id="UP000237438"/>
    </source>
</evidence>
<dbReference type="InterPro" id="IPR038921">
    <property type="entry name" value="YOR389W-like"/>
</dbReference>
<dbReference type="STRING" id="225359.A0A2S4PQ00"/>